<dbReference type="AlphaFoldDB" id="A0A0S1M187"/>
<evidence type="ECO:0000256" key="6">
    <source>
        <dbReference type="ARBA" id="ARBA00022656"/>
    </source>
</evidence>
<keyword evidence="9" id="KW-1015">Disulfide bond</keyword>
<dbReference type="GO" id="GO:0015459">
    <property type="term" value="F:potassium channel regulator activity"/>
    <property type="evidence" value="ECO:0007669"/>
    <property type="project" value="UniProtKB-KW"/>
</dbReference>
<evidence type="ECO:0000256" key="5">
    <source>
        <dbReference type="ARBA" id="ARBA00022635"/>
    </source>
</evidence>
<dbReference type="GO" id="GO:0090729">
    <property type="term" value="F:toxin activity"/>
    <property type="evidence" value="ECO:0007669"/>
    <property type="project" value="UniProtKB-KW"/>
</dbReference>
<keyword evidence="11" id="KW-0407">Ion channel</keyword>
<dbReference type="Pfam" id="PF07936">
    <property type="entry name" value="Defensin_4"/>
    <property type="match status" value="1"/>
</dbReference>
<evidence type="ECO:0000256" key="7">
    <source>
        <dbReference type="ARBA" id="ARBA00022773"/>
    </source>
</evidence>
<dbReference type="GO" id="GO:0042151">
    <property type="term" value="C:nematocyst"/>
    <property type="evidence" value="ECO:0007669"/>
    <property type="project" value="UniProtKB-SubCell"/>
</dbReference>
<evidence type="ECO:0000256" key="1">
    <source>
        <dbReference type="ARBA" id="ARBA00004532"/>
    </source>
</evidence>
<accession>A0A0S1M187</accession>
<keyword evidence="8" id="KW-0872">Ion channel impairing toxin</keyword>
<proteinExistence type="evidence at transcript level"/>
<dbReference type="InterPro" id="IPR023355">
    <property type="entry name" value="Myo_ane_neurotoxin_sf"/>
</dbReference>
<evidence type="ECO:0000256" key="3">
    <source>
        <dbReference type="ARBA" id="ARBA00007488"/>
    </source>
</evidence>
<sequence length="62" mass="7020">SVLLSNALEVQTRATLCRCRKSKKLRHLDGDLWFWRGSCPGGYGYNQSCRRALGICCFPRNG</sequence>
<gene>
    <name evidence="11" type="primary">KTx</name>
</gene>
<feature type="non-terminal residue" evidence="11">
    <location>
        <position position="1"/>
    </location>
</feature>
<reference evidence="11" key="1">
    <citation type="journal article" date="2015" name="Toxicon">
        <title>Multi-copy venom genes hidden in de novo transcriptome assemblies, a cautionary tale with the snakelocks sea anemone Anemonia sulcata (Pennant, 1977).</title>
        <authorList>
            <person name="Macrander J."/>
            <person name="Broe M."/>
            <person name="Daly M."/>
        </authorList>
    </citation>
    <scope>NUCLEOTIDE SEQUENCE</scope>
</reference>
<comment type="subcellular location">
    <subcellularLocation>
        <location evidence="1">Nematocyst</location>
    </subcellularLocation>
    <subcellularLocation>
        <location evidence="2">Secreted</location>
    </subcellularLocation>
</comment>
<keyword evidence="11" id="KW-0813">Transport</keyword>
<dbReference type="Gene3D" id="2.20.20.10">
    <property type="entry name" value="Anthopleurin-A"/>
    <property type="match status" value="1"/>
</dbReference>
<evidence type="ECO:0000313" key="11">
    <source>
        <dbReference type="EMBL" id="ALL34537.1"/>
    </source>
</evidence>
<dbReference type="EMBL" id="KT948947">
    <property type="protein sequence ID" value="ALL34537.1"/>
    <property type="molecule type" value="mRNA"/>
</dbReference>
<name>A0A0S1M187_ANESU</name>
<evidence type="ECO:0000256" key="2">
    <source>
        <dbReference type="ARBA" id="ARBA00004613"/>
    </source>
</evidence>
<dbReference type="GO" id="GO:0008200">
    <property type="term" value="F:ion channel inhibitor activity"/>
    <property type="evidence" value="ECO:0007669"/>
    <property type="project" value="InterPro"/>
</dbReference>
<organism evidence="11">
    <name type="scientific">Anemonia sulcata</name>
    <name type="common">Mediterranean snakelocks sea anemone</name>
    <dbReference type="NCBI Taxonomy" id="6108"/>
    <lineage>
        <taxon>Eukaryota</taxon>
        <taxon>Metazoa</taxon>
        <taxon>Cnidaria</taxon>
        <taxon>Anthozoa</taxon>
        <taxon>Hexacorallia</taxon>
        <taxon>Actiniaria</taxon>
        <taxon>Actiniidae</taxon>
        <taxon>Anemonia</taxon>
    </lineage>
</organism>
<evidence type="ECO:0000256" key="4">
    <source>
        <dbReference type="ARBA" id="ARBA00022525"/>
    </source>
</evidence>
<dbReference type="SUPFAM" id="SSF57392">
    <property type="entry name" value="Defensin-like"/>
    <property type="match status" value="1"/>
</dbReference>
<evidence type="ECO:0000256" key="9">
    <source>
        <dbReference type="ARBA" id="ARBA00023157"/>
    </source>
</evidence>
<keyword evidence="7" id="KW-0632">Potassium channel impairing toxin</keyword>
<keyword evidence="4" id="KW-0964">Secreted</keyword>
<comment type="similarity">
    <text evidence="3">Belongs to the sea anemone type 3 (BDS) potassium channel toxin family.</text>
</comment>
<keyword evidence="6" id="KW-0800">Toxin</keyword>
<dbReference type="GO" id="GO:0034220">
    <property type="term" value="P:monoatomic ion transmembrane transport"/>
    <property type="evidence" value="ECO:0007669"/>
    <property type="project" value="UniProtKB-KW"/>
</dbReference>
<keyword evidence="11" id="KW-0406">Ion transport</keyword>
<dbReference type="InterPro" id="IPR012414">
    <property type="entry name" value="BDS_K_chnl_tox"/>
</dbReference>
<protein>
    <submittedName>
        <fullName evidence="11">Type III potassium channel toxin protein</fullName>
    </submittedName>
</protein>
<evidence type="ECO:0000256" key="8">
    <source>
        <dbReference type="ARBA" id="ARBA00022872"/>
    </source>
</evidence>
<keyword evidence="10" id="KW-0166">Nematocyst</keyword>
<evidence type="ECO:0000256" key="10">
    <source>
        <dbReference type="ARBA" id="ARBA00023331"/>
    </source>
</evidence>
<dbReference type="GO" id="GO:0005576">
    <property type="term" value="C:extracellular region"/>
    <property type="evidence" value="ECO:0007669"/>
    <property type="project" value="UniProtKB-SubCell"/>
</dbReference>
<keyword evidence="5" id="KW-1220">Voltage-gated potassium channel impairing toxin</keyword>